<dbReference type="EMBL" id="JBJKTR010000013">
    <property type="protein sequence ID" value="KAL3348370.1"/>
    <property type="molecule type" value="Genomic_DNA"/>
</dbReference>
<protein>
    <submittedName>
        <fullName evidence="2">Uncharacterized protein</fullName>
    </submittedName>
</protein>
<feature type="region of interest" description="Disordered" evidence="1">
    <location>
        <begin position="1"/>
        <end position="22"/>
    </location>
</feature>
<organism evidence="2 3">
    <name type="scientific">Solanum stoloniferum</name>
    <dbReference type="NCBI Taxonomy" id="62892"/>
    <lineage>
        <taxon>Eukaryota</taxon>
        <taxon>Viridiplantae</taxon>
        <taxon>Streptophyta</taxon>
        <taxon>Embryophyta</taxon>
        <taxon>Tracheophyta</taxon>
        <taxon>Spermatophyta</taxon>
        <taxon>Magnoliopsida</taxon>
        <taxon>eudicotyledons</taxon>
        <taxon>Gunneridae</taxon>
        <taxon>Pentapetalae</taxon>
        <taxon>asterids</taxon>
        <taxon>lamiids</taxon>
        <taxon>Solanales</taxon>
        <taxon>Solanaceae</taxon>
        <taxon>Solanoideae</taxon>
        <taxon>Solaneae</taxon>
        <taxon>Solanum</taxon>
    </lineage>
</organism>
<evidence type="ECO:0000313" key="3">
    <source>
        <dbReference type="Proteomes" id="UP001627284"/>
    </source>
</evidence>
<comment type="caution">
    <text evidence="2">The sequence shown here is derived from an EMBL/GenBank/DDBJ whole genome shotgun (WGS) entry which is preliminary data.</text>
</comment>
<evidence type="ECO:0000256" key="1">
    <source>
        <dbReference type="SAM" id="MobiDB-lite"/>
    </source>
</evidence>
<name>A0ABD2SWQ0_9SOLN</name>
<dbReference type="Proteomes" id="UP001627284">
    <property type="component" value="Unassembled WGS sequence"/>
</dbReference>
<reference evidence="2 3" key="1">
    <citation type="submission" date="2024-05" db="EMBL/GenBank/DDBJ databases">
        <title>De novo assembly of an allotetraploid wild potato.</title>
        <authorList>
            <person name="Hosaka A.J."/>
        </authorList>
    </citation>
    <scope>NUCLEOTIDE SEQUENCE [LARGE SCALE GENOMIC DNA]</scope>
    <source>
        <tissue evidence="2">Young leaves</tissue>
    </source>
</reference>
<sequence>MRPSMRPTGQQPADKGKGITQPDTYAQTLLGRQNFRPLSTIDNLMERIYFETCPKDKMEEELQKYKKNMGMAKTTRIYKVKDGMVVKKIEIQKDKKIWT</sequence>
<proteinExistence type="predicted"/>
<accession>A0ABD2SWQ0</accession>
<evidence type="ECO:0000313" key="2">
    <source>
        <dbReference type="EMBL" id="KAL3348370.1"/>
    </source>
</evidence>
<gene>
    <name evidence="2" type="ORF">AABB24_021833</name>
</gene>
<keyword evidence="3" id="KW-1185">Reference proteome</keyword>
<dbReference type="AlphaFoldDB" id="A0ABD2SWQ0"/>